<sequence length="127" mass="13638">MEEIGDVVRQHEGQAMPVQACVRYEDLCATPFQTIAAVLSASGFDELAAVAERTSPTETMRSALREDAHDVKGSAAVSQRRSLKPGQYAALRPADVSAIDAILSKRPKLSHKRDFVLPRTVGMGGSS</sequence>
<dbReference type="AlphaFoldDB" id="A0A0G4EVW9"/>
<dbReference type="VEuPathDB" id="CryptoDB:Vbra_13609"/>
<name>A0A0G4EVW9_VITBC</name>
<reference evidence="1 2" key="1">
    <citation type="submission" date="2014-11" db="EMBL/GenBank/DDBJ databases">
        <authorList>
            <person name="Zhu J."/>
            <person name="Qi W."/>
            <person name="Song R."/>
        </authorList>
    </citation>
    <scope>NUCLEOTIDE SEQUENCE [LARGE SCALE GENOMIC DNA]</scope>
</reference>
<accession>A0A0G4EVW9</accession>
<keyword evidence="2" id="KW-1185">Reference proteome</keyword>
<organism evidence="1 2">
    <name type="scientific">Vitrella brassicaformis (strain CCMP3155)</name>
    <dbReference type="NCBI Taxonomy" id="1169540"/>
    <lineage>
        <taxon>Eukaryota</taxon>
        <taxon>Sar</taxon>
        <taxon>Alveolata</taxon>
        <taxon>Colpodellida</taxon>
        <taxon>Vitrellaceae</taxon>
        <taxon>Vitrella</taxon>
    </lineage>
</organism>
<dbReference type="InParanoid" id="A0A0G4EVW9"/>
<dbReference type="Proteomes" id="UP000041254">
    <property type="component" value="Unassembled WGS sequence"/>
</dbReference>
<dbReference type="EMBL" id="CDMY01000327">
    <property type="protein sequence ID" value="CEM02460.1"/>
    <property type="molecule type" value="Genomic_DNA"/>
</dbReference>
<protein>
    <submittedName>
        <fullName evidence="1">Uncharacterized protein</fullName>
    </submittedName>
</protein>
<evidence type="ECO:0000313" key="2">
    <source>
        <dbReference type="Proteomes" id="UP000041254"/>
    </source>
</evidence>
<evidence type="ECO:0000313" key="1">
    <source>
        <dbReference type="EMBL" id="CEM02460.1"/>
    </source>
</evidence>
<proteinExistence type="predicted"/>
<gene>
    <name evidence="1" type="ORF">Vbra_13609</name>
</gene>